<evidence type="ECO:0000313" key="2">
    <source>
        <dbReference type="Proteomes" id="UP000240357"/>
    </source>
</evidence>
<dbReference type="RefSeq" id="WP_106929004.1">
    <property type="nucleotide sequence ID" value="NZ_PYFT01000001.1"/>
</dbReference>
<dbReference type="GO" id="GO:0005975">
    <property type="term" value="P:carbohydrate metabolic process"/>
    <property type="evidence" value="ECO:0007669"/>
    <property type="project" value="UniProtKB-ARBA"/>
</dbReference>
<dbReference type="AlphaFoldDB" id="A0A2T2YEF7"/>
<evidence type="ECO:0000313" key="1">
    <source>
        <dbReference type="EMBL" id="PSR53900.1"/>
    </source>
</evidence>
<name>A0A2T2YEF7_9BACT</name>
<sequence>MHLGILGQTNQILRRYMQADGVSQMMQVNHSALWAGYTGDYTATGWIWIDPNDPLTSGGTILEKGTTNNYFTITKGSSGAFLQMGTSNVTANRLTTTAITKGVWTPFGFSAKLQAGGSAMDLNGYLGNSFHSKTGVALPVANTANWFAGARNSTTKNPFYGKLAVIRQYQRSMTVSELEKSRYYRYSDNLVAEYLWLEQTGTTVEDTSNNNNPGTMLFSAQWGKEFVTKPQRLYQAA</sequence>
<accession>A0A2T2YEF7</accession>
<protein>
    <submittedName>
        <fullName evidence="1">Uncharacterized protein</fullName>
    </submittedName>
</protein>
<dbReference type="Proteomes" id="UP000240357">
    <property type="component" value="Unassembled WGS sequence"/>
</dbReference>
<dbReference type="OrthoDB" id="1452870at2"/>
<keyword evidence="2" id="KW-1185">Reference proteome</keyword>
<dbReference type="GO" id="GO:0004553">
    <property type="term" value="F:hydrolase activity, hydrolyzing O-glycosyl compounds"/>
    <property type="evidence" value="ECO:0007669"/>
    <property type="project" value="UniProtKB-ARBA"/>
</dbReference>
<dbReference type="EMBL" id="PYFT01000001">
    <property type="protein sequence ID" value="PSR53900.1"/>
    <property type="molecule type" value="Genomic_DNA"/>
</dbReference>
<dbReference type="Gene3D" id="2.60.120.200">
    <property type="match status" value="1"/>
</dbReference>
<reference evidence="1 2" key="1">
    <citation type="submission" date="2018-03" db="EMBL/GenBank/DDBJ databases">
        <title>Adhaeribacter sp. HMF7605 Genome sequencing and assembly.</title>
        <authorList>
            <person name="Kang H."/>
            <person name="Kang J."/>
            <person name="Cha I."/>
            <person name="Kim H."/>
            <person name="Joh K."/>
        </authorList>
    </citation>
    <scope>NUCLEOTIDE SEQUENCE [LARGE SCALE GENOMIC DNA]</scope>
    <source>
        <strain evidence="1 2">HMF7605</strain>
    </source>
</reference>
<gene>
    <name evidence="1" type="ORF">AHMF7605_10410</name>
</gene>
<comment type="caution">
    <text evidence="1">The sequence shown here is derived from an EMBL/GenBank/DDBJ whole genome shotgun (WGS) entry which is preliminary data.</text>
</comment>
<dbReference type="InterPro" id="IPR013320">
    <property type="entry name" value="ConA-like_dom_sf"/>
</dbReference>
<organism evidence="1 2">
    <name type="scientific">Adhaeribacter arboris</name>
    <dbReference type="NCBI Taxonomy" id="2072846"/>
    <lineage>
        <taxon>Bacteria</taxon>
        <taxon>Pseudomonadati</taxon>
        <taxon>Bacteroidota</taxon>
        <taxon>Cytophagia</taxon>
        <taxon>Cytophagales</taxon>
        <taxon>Hymenobacteraceae</taxon>
        <taxon>Adhaeribacter</taxon>
    </lineage>
</organism>
<proteinExistence type="predicted"/>
<dbReference type="SUPFAM" id="SSF49899">
    <property type="entry name" value="Concanavalin A-like lectins/glucanases"/>
    <property type="match status" value="1"/>
</dbReference>